<dbReference type="Proteomes" id="UP000318431">
    <property type="component" value="Unassembled WGS sequence"/>
</dbReference>
<keyword evidence="4" id="KW-1185">Reference proteome</keyword>
<feature type="transmembrane region" description="Helical" evidence="2">
    <location>
        <begin position="328"/>
        <end position="351"/>
    </location>
</feature>
<feature type="compositionally biased region" description="Low complexity" evidence="1">
    <location>
        <begin position="679"/>
        <end position="691"/>
    </location>
</feature>
<proteinExistence type="predicted"/>
<keyword evidence="3" id="KW-0808">Transferase</keyword>
<feature type="transmembrane region" description="Helical" evidence="2">
    <location>
        <begin position="390"/>
        <end position="409"/>
    </location>
</feature>
<evidence type="ECO:0000313" key="4">
    <source>
        <dbReference type="Proteomes" id="UP000318431"/>
    </source>
</evidence>
<feature type="transmembrane region" description="Helical" evidence="2">
    <location>
        <begin position="295"/>
        <end position="316"/>
    </location>
</feature>
<dbReference type="OrthoDB" id="7033276at2"/>
<dbReference type="GO" id="GO:0016740">
    <property type="term" value="F:transferase activity"/>
    <property type="evidence" value="ECO:0007669"/>
    <property type="project" value="UniProtKB-KW"/>
</dbReference>
<reference evidence="3 4" key="1">
    <citation type="journal article" date="2015" name="Stand. Genomic Sci.">
        <title>Genomic Encyclopedia of Bacterial and Archaeal Type Strains, Phase III: the genomes of soil and plant-associated and newly described type strains.</title>
        <authorList>
            <person name="Whitman W.B."/>
            <person name="Woyke T."/>
            <person name="Klenk H.P."/>
            <person name="Zhou Y."/>
            <person name="Lilburn T.G."/>
            <person name="Beck B.J."/>
            <person name="De Vos P."/>
            <person name="Vandamme P."/>
            <person name="Eisen J.A."/>
            <person name="Garrity G."/>
            <person name="Hugenholtz P."/>
            <person name="Kyrpides N.C."/>
        </authorList>
    </citation>
    <scope>NUCLEOTIDE SEQUENCE [LARGE SCALE GENOMIC DNA]</scope>
    <source>
        <strain evidence="3 4">CGMCC 1.10822</strain>
    </source>
</reference>
<dbReference type="EMBL" id="VLLB01000005">
    <property type="protein sequence ID" value="TWI64325.1"/>
    <property type="molecule type" value="Genomic_DNA"/>
</dbReference>
<gene>
    <name evidence="3" type="ORF">IP91_03094</name>
</gene>
<comment type="caution">
    <text evidence="3">The sequence shown here is derived from an EMBL/GenBank/DDBJ whole genome shotgun (WGS) entry which is preliminary data.</text>
</comment>
<feature type="region of interest" description="Disordered" evidence="1">
    <location>
        <begin position="675"/>
        <end position="699"/>
    </location>
</feature>
<name>A0A562R5I1_9BURK</name>
<organism evidence="3 4">
    <name type="scientific">Pseudoduganella lurida</name>
    <dbReference type="NCBI Taxonomy" id="1036180"/>
    <lineage>
        <taxon>Bacteria</taxon>
        <taxon>Pseudomonadati</taxon>
        <taxon>Pseudomonadota</taxon>
        <taxon>Betaproteobacteria</taxon>
        <taxon>Burkholderiales</taxon>
        <taxon>Oxalobacteraceae</taxon>
        <taxon>Telluria group</taxon>
        <taxon>Pseudoduganella</taxon>
    </lineage>
</organism>
<feature type="transmembrane region" description="Helical" evidence="2">
    <location>
        <begin position="174"/>
        <end position="191"/>
    </location>
</feature>
<evidence type="ECO:0000256" key="2">
    <source>
        <dbReference type="SAM" id="Phobius"/>
    </source>
</evidence>
<protein>
    <submittedName>
        <fullName evidence="3">4-amino-4-deoxy-L-arabinose transferase-like glycosyltransferase</fullName>
    </submittedName>
</protein>
<keyword evidence="2" id="KW-0472">Membrane</keyword>
<evidence type="ECO:0000313" key="3">
    <source>
        <dbReference type="EMBL" id="TWI64325.1"/>
    </source>
</evidence>
<feature type="transmembrane region" description="Helical" evidence="2">
    <location>
        <begin position="197"/>
        <end position="215"/>
    </location>
</feature>
<sequence length="699" mass="76090">MRVTTSTDLRQLAHRVLPWLLAVNLAMLLFFLAFDYQVIFHSDAAVRNQLAQEIAETGQYFPRDWNYANGDLWVFFTHTFVLLFLPFLPNGIGLHVLSDILCALLILAGAWTFTGLLGVSRLARLAGLAVLTGGISVLMAEHVFGQAAYGSMFYCGAFLLYCYWQQLHGAGRGYWLWALGTALLAIVLFWANPLRGAIFYAVPLLCAAAALKLAAPARGDTRRHWRTALLFLAACAVGALLNAAVLRSVHNHPAPPLLWLDYDGVLNNIKLTVQGLLILFDGMPRWDSAVASPMGAYRVLRLLGALALAWLLPRAVLRLLGPDHPGRLFCATFAVTAAGLNLLVLLTTTLIDGASPDGAVRYLVPSLVCLLLLFTAAAVDGLHLRRPERVAGLLVVTLLATSSLVSYTFPYRLFFKVPPALKLPTQSARLTTFLRDNGLRYGYATFWNAGKLTVLADHQVRIRAVNFEQGLPMPMRKLSSDRWYTREYYQGPAFLLLQDSEQQQADLAALAQRLGAPSRVLRFEDWQVIVYPRNLAMLPEWDPLVRLPLAYPVSATTPHQIGRLAEGGLLAGPGEAGTLYFGPFRALAPGTYTATFDIDTRGTATAGFGSLDVTADGGKHVLARQSLTGTGRQRISLTFSAAKALQAVEFRVFASGQGTVVMRGVELVRARAPVPAPAPAAQRSQPPVARASAGPQEPA</sequence>
<keyword evidence="2" id="KW-0812">Transmembrane</keyword>
<feature type="transmembrane region" description="Helical" evidence="2">
    <location>
        <begin position="72"/>
        <end position="88"/>
    </location>
</feature>
<dbReference type="RefSeq" id="WP_145649987.1">
    <property type="nucleotide sequence ID" value="NZ_VLLB01000005.1"/>
</dbReference>
<feature type="transmembrane region" description="Helical" evidence="2">
    <location>
        <begin position="143"/>
        <end position="162"/>
    </location>
</feature>
<keyword evidence="2" id="KW-1133">Transmembrane helix</keyword>
<feature type="transmembrane region" description="Helical" evidence="2">
    <location>
        <begin position="100"/>
        <end position="123"/>
    </location>
</feature>
<dbReference type="AlphaFoldDB" id="A0A562R5I1"/>
<feature type="transmembrane region" description="Helical" evidence="2">
    <location>
        <begin position="12"/>
        <end position="34"/>
    </location>
</feature>
<feature type="transmembrane region" description="Helical" evidence="2">
    <location>
        <begin position="227"/>
        <end position="249"/>
    </location>
</feature>
<feature type="transmembrane region" description="Helical" evidence="2">
    <location>
        <begin position="363"/>
        <end position="383"/>
    </location>
</feature>
<evidence type="ECO:0000256" key="1">
    <source>
        <dbReference type="SAM" id="MobiDB-lite"/>
    </source>
</evidence>
<accession>A0A562R5I1</accession>